<comment type="caution">
    <text evidence="2">The sequence shown here is derived from an EMBL/GenBank/DDBJ whole genome shotgun (WGS) entry which is preliminary data.</text>
</comment>
<dbReference type="AlphaFoldDB" id="A0A8T0WSY0"/>
<dbReference type="Proteomes" id="UP000823388">
    <property type="component" value="Chromosome 1N"/>
</dbReference>
<sequence length="149" mass="16175">MRSRLSPDGVHSMGKAIVDDRPHRLSLPSSAGACSRICTVLLSSALHQTASPSPLLISSPSPARPHDASRRSRRPSGFKRNCSRRRIYLHRAAMRCATLAPSGTSMTPHHPLLAPCGREERTGKKIEIGTSPVQEAMSTRTWCSPVSID</sequence>
<feature type="compositionally biased region" description="Low complexity" evidence="1">
    <location>
        <begin position="51"/>
        <end position="61"/>
    </location>
</feature>
<feature type="region of interest" description="Disordered" evidence="1">
    <location>
        <begin position="51"/>
        <end position="80"/>
    </location>
</feature>
<evidence type="ECO:0000313" key="2">
    <source>
        <dbReference type="EMBL" id="KAG2652232.1"/>
    </source>
</evidence>
<proteinExistence type="predicted"/>
<keyword evidence="3" id="KW-1185">Reference proteome</keyword>
<accession>A0A8T0WSY0</accession>
<organism evidence="2 3">
    <name type="scientific">Panicum virgatum</name>
    <name type="common">Blackwell switchgrass</name>
    <dbReference type="NCBI Taxonomy" id="38727"/>
    <lineage>
        <taxon>Eukaryota</taxon>
        <taxon>Viridiplantae</taxon>
        <taxon>Streptophyta</taxon>
        <taxon>Embryophyta</taxon>
        <taxon>Tracheophyta</taxon>
        <taxon>Spermatophyta</taxon>
        <taxon>Magnoliopsida</taxon>
        <taxon>Liliopsida</taxon>
        <taxon>Poales</taxon>
        <taxon>Poaceae</taxon>
        <taxon>PACMAD clade</taxon>
        <taxon>Panicoideae</taxon>
        <taxon>Panicodae</taxon>
        <taxon>Paniceae</taxon>
        <taxon>Panicinae</taxon>
        <taxon>Panicum</taxon>
        <taxon>Panicum sect. Hiantes</taxon>
    </lineage>
</organism>
<dbReference type="EMBL" id="CM029038">
    <property type="protein sequence ID" value="KAG2652232.1"/>
    <property type="molecule type" value="Genomic_DNA"/>
</dbReference>
<feature type="compositionally biased region" description="Basic residues" evidence="1">
    <location>
        <begin position="71"/>
        <end position="80"/>
    </location>
</feature>
<protein>
    <submittedName>
        <fullName evidence="2">Uncharacterized protein</fullName>
    </submittedName>
</protein>
<evidence type="ECO:0000313" key="3">
    <source>
        <dbReference type="Proteomes" id="UP000823388"/>
    </source>
</evidence>
<reference evidence="2" key="1">
    <citation type="submission" date="2020-05" db="EMBL/GenBank/DDBJ databases">
        <title>WGS assembly of Panicum virgatum.</title>
        <authorList>
            <person name="Lovell J.T."/>
            <person name="Jenkins J."/>
            <person name="Shu S."/>
            <person name="Juenger T.E."/>
            <person name="Schmutz J."/>
        </authorList>
    </citation>
    <scope>NUCLEOTIDE SEQUENCE</scope>
    <source>
        <strain evidence="2">AP13</strain>
    </source>
</reference>
<name>A0A8T0WSY0_PANVG</name>
<evidence type="ECO:0000256" key="1">
    <source>
        <dbReference type="SAM" id="MobiDB-lite"/>
    </source>
</evidence>
<gene>
    <name evidence="2" type="ORF">PVAP13_1NG337800</name>
</gene>